<accession>A0A9W5YDE0</accession>
<dbReference type="Proteomes" id="UP001144256">
    <property type="component" value="Unassembled WGS sequence"/>
</dbReference>
<dbReference type="EMBL" id="BRLB01000003">
    <property type="protein sequence ID" value="GKX29173.1"/>
    <property type="molecule type" value="Genomic_DNA"/>
</dbReference>
<feature type="domain" description="Cupin type-2" evidence="2">
    <location>
        <begin position="69"/>
        <end position="144"/>
    </location>
</feature>
<keyword evidence="4" id="KW-1185">Reference proteome</keyword>
<dbReference type="InterPro" id="IPR014710">
    <property type="entry name" value="RmlC-like_jellyroll"/>
</dbReference>
<dbReference type="SUPFAM" id="SSF51182">
    <property type="entry name" value="RmlC-like cupins"/>
    <property type="match status" value="1"/>
</dbReference>
<gene>
    <name evidence="3" type="ORF">SH1V18_16530</name>
</gene>
<dbReference type="CDD" id="cd02223">
    <property type="entry name" value="cupin_Bh2720-like"/>
    <property type="match status" value="1"/>
</dbReference>
<reference evidence="3" key="1">
    <citation type="submission" date="2022-06" db="EMBL/GenBank/DDBJ databases">
        <title>Vallitalea longa sp. nov., an anaerobic bacterium isolated from marine sediment.</title>
        <authorList>
            <person name="Hirano S."/>
            <person name="Terahara T."/>
            <person name="Mori K."/>
            <person name="Hamada M."/>
            <person name="Matsumoto R."/>
            <person name="Kobayashi T."/>
        </authorList>
    </citation>
    <scope>NUCLEOTIDE SEQUENCE</scope>
    <source>
        <strain evidence="3">SH18-1</strain>
    </source>
</reference>
<sequence length="179" mass="20307">MPIYESSRGSNEYEPYPAYQNNASPRNSRHTQLMDYGPEPFVINIEEATTENNTFRTALWTGENFQVTLMSIPVGEDIGLELHPDVDQFIRIEEGEGLVEMGDKEDMLYFQQEVADDFAIMVPAGKWHNVTNTGDTPLKLYAIYAPPEHPPGTIHKTKADAEAAEEYYMASFDSMPPYF</sequence>
<protein>
    <recommendedName>
        <fullName evidence="2">Cupin type-2 domain-containing protein</fullName>
    </recommendedName>
</protein>
<feature type="region of interest" description="Disordered" evidence="1">
    <location>
        <begin position="1"/>
        <end position="30"/>
    </location>
</feature>
<evidence type="ECO:0000313" key="4">
    <source>
        <dbReference type="Proteomes" id="UP001144256"/>
    </source>
</evidence>
<comment type="caution">
    <text evidence="3">The sequence shown here is derived from an EMBL/GenBank/DDBJ whole genome shotgun (WGS) entry which is preliminary data.</text>
</comment>
<name>A0A9W5YDE0_9FIRM</name>
<dbReference type="Gene3D" id="2.60.120.10">
    <property type="entry name" value="Jelly Rolls"/>
    <property type="match status" value="1"/>
</dbReference>
<evidence type="ECO:0000313" key="3">
    <source>
        <dbReference type="EMBL" id="GKX29173.1"/>
    </source>
</evidence>
<proteinExistence type="predicted"/>
<dbReference type="PANTHER" id="PTHR43346:SF1">
    <property type="entry name" value="QUERCETIN 2,3-DIOXYGENASE-RELATED"/>
    <property type="match status" value="1"/>
</dbReference>
<evidence type="ECO:0000256" key="1">
    <source>
        <dbReference type="SAM" id="MobiDB-lite"/>
    </source>
</evidence>
<dbReference type="AlphaFoldDB" id="A0A9W5YDE0"/>
<dbReference type="PANTHER" id="PTHR43346">
    <property type="entry name" value="LIGAND BINDING DOMAIN PROTEIN, PUTATIVE (AFU_ORTHOLOGUE AFUA_6G14370)-RELATED"/>
    <property type="match status" value="1"/>
</dbReference>
<dbReference type="Pfam" id="PF07883">
    <property type="entry name" value="Cupin_2"/>
    <property type="match status" value="1"/>
</dbReference>
<evidence type="ECO:0000259" key="2">
    <source>
        <dbReference type="Pfam" id="PF07883"/>
    </source>
</evidence>
<dbReference type="RefSeq" id="WP_281814452.1">
    <property type="nucleotide sequence ID" value="NZ_BRLB01000003.1"/>
</dbReference>
<dbReference type="InterPro" id="IPR011051">
    <property type="entry name" value="RmlC_Cupin_sf"/>
</dbReference>
<dbReference type="InterPro" id="IPR013096">
    <property type="entry name" value="Cupin_2"/>
</dbReference>
<dbReference type="InterPro" id="IPR052538">
    <property type="entry name" value="Flavonoid_dioxygenase-like"/>
</dbReference>
<organism evidence="3 4">
    <name type="scientific">Vallitalea longa</name>
    <dbReference type="NCBI Taxonomy" id="2936439"/>
    <lineage>
        <taxon>Bacteria</taxon>
        <taxon>Bacillati</taxon>
        <taxon>Bacillota</taxon>
        <taxon>Clostridia</taxon>
        <taxon>Lachnospirales</taxon>
        <taxon>Vallitaleaceae</taxon>
        <taxon>Vallitalea</taxon>
    </lineage>
</organism>